<evidence type="ECO:0000313" key="2">
    <source>
        <dbReference type="EMBL" id="WSB66685.1"/>
    </source>
</evidence>
<proteinExistence type="predicted"/>
<dbReference type="Gene3D" id="3.40.50.1240">
    <property type="entry name" value="Phosphoglycerate mutase-like"/>
    <property type="match status" value="1"/>
</dbReference>
<feature type="region of interest" description="Disordered" evidence="1">
    <location>
        <begin position="82"/>
        <end position="103"/>
    </location>
</feature>
<dbReference type="Proteomes" id="UP001344251">
    <property type="component" value="Chromosome"/>
</dbReference>
<dbReference type="InterPro" id="IPR013078">
    <property type="entry name" value="His_Pase_superF_clade-1"/>
</dbReference>
<dbReference type="InterPro" id="IPR029033">
    <property type="entry name" value="His_PPase_superfam"/>
</dbReference>
<dbReference type="EMBL" id="CP109106">
    <property type="protein sequence ID" value="WSB66685.1"/>
    <property type="molecule type" value="Genomic_DNA"/>
</dbReference>
<evidence type="ECO:0000256" key="1">
    <source>
        <dbReference type="SAM" id="MobiDB-lite"/>
    </source>
</evidence>
<keyword evidence="3" id="KW-1185">Reference proteome</keyword>
<organism evidence="2 3">
    <name type="scientific">Streptomyces decoyicus</name>
    <dbReference type="NCBI Taxonomy" id="249567"/>
    <lineage>
        <taxon>Bacteria</taxon>
        <taxon>Bacillati</taxon>
        <taxon>Actinomycetota</taxon>
        <taxon>Actinomycetes</taxon>
        <taxon>Kitasatosporales</taxon>
        <taxon>Streptomycetaceae</taxon>
        <taxon>Streptomyces</taxon>
    </lineage>
</organism>
<name>A0ABZ1F9H5_9ACTN</name>
<protein>
    <submittedName>
        <fullName evidence="2">Histidine phosphatase family protein</fullName>
    </submittedName>
</protein>
<dbReference type="SUPFAM" id="SSF53254">
    <property type="entry name" value="Phosphoglycerate mutase-like"/>
    <property type="match status" value="1"/>
</dbReference>
<dbReference type="Pfam" id="PF00300">
    <property type="entry name" value="His_Phos_1"/>
    <property type="match status" value="1"/>
</dbReference>
<accession>A0ABZ1F9H5</accession>
<reference evidence="2 3" key="1">
    <citation type="submission" date="2022-10" db="EMBL/GenBank/DDBJ databases">
        <title>The complete genomes of actinobacterial strains from the NBC collection.</title>
        <authorList>
            <person name="Joergensen T.S."/>
            <person name="Alvarez Arevalo M."/>
            <person name="Sterndorff E.B."/>
            <person name="Faurdal D."/>
            <person name="Vuksanovic O."/>
            <person name="Mourched A.-S."/>
            <person name="Charusanti P."/>
            <person name="Shaw S."/>
            <person name="Blin K."/>
            <person name="Weber T."/>
        </authorList>
    </citation>
    <scope>NUCLEOTIDE SEQUENCE [LARGE SCALE GENOMIC DNA]</scope>
    <source>
        <strain evidence="2 3">NBC 01774</strain>
    </source>
</reference>
<gene>
    <name evidence="2" type="ORF">OG863_01120</name>
</gene>
<sequence length="103" mass="11293">MRTLYVVTHPEATHHVEGVVGGWHDSQLTPSGIRAALSIAQALRPRSRTAPRWSCSPRIPERDELHLVIAGEEEEVVRAAQRARRLRPRPHGQPGAAGADQGV</sequence>
<evidence type="ECO:0000313" key="3">
    <source>
        <dbReference type="Proteomes" id="UP001344251"/>
    </source>
</evidence>